<dbReference type="Pfam" id="PF05932">
    <property type="entry name" value="CesT"/>
    <property type="match status" value="1"/>
</dbReference>
<dbReference type="AlphaFoldDB" id="A0A921DR23"/>
<reference evidence="1" key="1">
    <citation type="journal article" date="2021" name="PeerJ">
        <title>Extensive microbial diversity within the chicken gut microbiome revealed by metagenomics and culture.</title>
        <authorList>
            <person name="Gilroy R."/>
            <person name="Ravi A."/>
            <person name="Getino M."/>
            <person name="Pursley I."/>
            <person name="Horton D.L."/>
            <person name="Alikhan N.F."/>
            <person name="Baker D."/>
            <person name="Gharbi K."/>
            <person name="Hall N."/>
            <person name="Watson M."/>
            <person name="Adriaenssens E.M."/>
            <person name="Foster-Nyarko E."/>
            <person name="Jarju S."/>
            <person name="Secka A."/>
            <person name="Antonio M."/>
            <person name="Oren A."/>
            <person name="Chaudhuri R.R."/>
            <person name="La Ragione R."/>
            <person name="Hildebrand F."/>
            <person name="Pallen M.J."/>
        </authorList>
    </citation>
    <scope>NUCLEOTIDE SEQUENCE</scope>
    <source>
        <strain evidence="1">ChiGjej2B2-19336</strain>
    </source>
</reference>
<organism evidence="1 2">
    <name type="scientific">Mailhella massiliensis</name>
    <dbReference type="NCBI Taxonomy" id="1903261"/>
    <lineage>
        <taxon>Bacteria</taxon>
        <taxon>Pseudomonadati</taxon>
        <taxon>Thermodesulfobacteriota</taxon>
        <taxon>Desulfovibrionia</taxon>
        <taxon>Desulfovibrionales</taxon>
        <taxon>Desulfovibrionaceae</taxon>
        <taxon>Mailhella</taxon>
    </lineage>
</organism>
<dbReference type="Gene3D" id="3.30.1460.10">
    <property type="match status" value="1"/>
</dbReference>
<reference evidence="1" key="2">
    <citation type="submission" date="2021-09" db="EMBL/GenBank/DDBJ databases">
        <authorList>
            <person name="Gilroy R."/>
        </authorList>
    </citation>
    <scope>NUCLEOTIDE SEQUENCE</scope>
    <source>
        <strain evidence="1">ChiGjej2B2-19336</strain>
    </source>
</reference>
<evidence type="ECO:0000313" key="1">
    <source>
        <dbReference type="EMBL" id="HJD96513.1"/>
    </source>
</evidence>
<comment type="caution">
    <text evidence="1">The sequence shown here is derived from an EMBL/GenBank/DDBJ whole genome shotgun (WGS) entry which is preliminary data.</text>
</comment>
<name>A0A921DR23_9BACT</name>
<dbReference type="GO" id="GO:0030254">
    <property type="term" value="P:protein secretion by the type III secretion system"/>
    <property type="evidence" value="ECO:0007669"/>
    <property type="project" value="InterPro"/>
</dbReference>
<dbReference type="SUPFAM" id="SSF69635">
    <property type="entry name" value="Type III secretory system chaperone-like"/>
    <property type="match status" value="1"/>
</dbReference>
<protein>
    <submittedName>
        <fullName evidence="1">Type III secretion system chaperone</fullName>
    </submittedName>
</protein>
<dbReference type="Proteomes" id="UP000698963">
    <property type="component" value="Unassembled WGS sequence"/>
</dbReference>
<accession>A0A921DR23</accession>
<dbReference type="InterPro" id="IPR010261">
    <property type="entry name" value="Tir_chaperone"/>
</dbReference>
<gene>
    <name evidence="1" type="ORF">K8W16_02555</name>
</gene>
<dbReference type="EMBL" id="DYZA01000046">
    <property type="protein sequence ID" value="HJD96513.1"/>
    <property type="molecule type" value="Genomic_DNA"/>
</dbReference>
<sequence length="154" mass="17042">MEWTTTMERFGASIGIDHLAPDTGNCCSLLFDSQDEITFTHDEEDRSLLLYSEIGSASGLSREACLTLLKASLLGAETGGAALSIHDRLDQVVLWKRYDDNTLTADTMKDAVNSFLAQISFWKKRLAELATEYETENTPGENSAITMDNFGMFV</sequence>
<proteinExistence type="predicted"/>
<dbReference type="RefSeq" id="WP_304120883.1">
    <property type="nucleotide sequence ID" value="NZ_DYZA01000046.1"/>
</dbReference>
<evidence type="ECO:0000313" key="2">
    <source>
        <dbReference type="Proteomes" id="UP000698963"/>
    </source>
</evidence>
<dbReference type="CDD" id="cd16364">
    <property type="entry name" value="T3SC_I-like"/>
    <property type="match status" value="1"/>
</dbReference>